<protein>
    <submittedName>
        <fullName evidence="2">Uncharacterized protein</fullName>
    </submittedName>
</protein>
<dbReference type="PhylomeDB" id="A7TPZ2"/>
<organism evidence="3">
    <name type="scientific">Vanderwaltozyma polyspora (strain ATCC 22028 / DSM 70294 / BCRC 21397 / CBS 2163 / NBRC 10782 / NRRL Y-8283 / UCD 57-17)</name>
    <name type="common">Kluyveromyces polysporus</name>
    <dbReference type="NCBI Taxonomy" id="436907"/>
    <lineage>
        <taxon>Eukaryota</taxon>
        <taxon>Fungi</taxon>
        <taxon>Dikarya</taxon>
        <taxon>Ascomycota</taxon>
        <taxon>Saccharomycotina</taxon>
        <taxon>Saccharomycetes</taxon>
        <taxon>Saccharomycetales</taxon>
        <taxon>Saccharomycetaceae</taxon>
        <taxon>Vanderwaltozyma</taxon>
    </lineage>
</organism>
<dbReference type="GeneID" id="5543788"/>
<feature type="coiled-coil region" evidence="1">
    <location>
        <begin position="364"/>
        <end position="475"/>
    </location>
</feature>
<name>A7TPZ2_VANPO</name>
<dbReference type="HOGENOM" id="CLU_506414_0_0_1"/>
<sequence length="538" mass="62475">MTGNIVYTQINDENIPDSSASLTDNDIIVTPIFEVKKENSDLEEAKADYIKKSMQRNSNKNLEKMVVKEKNPKIRFDCNRILIFDQDKEVSKSGIQKILTKSSSSQKSILKKREDDIEDKLYPQDDEITQIVKRMFTLCGVNLKHIEGISFKEQLERLSVSITNAFNTKEMCSKYIKQKLESQLNDKILEQQETVKYWKNLFDESTVRLKELEKSQIQMASGKLKETVQEQQKLAELNSSLKNELAETKLVLKEAKCNLEFTRAKLIEFDNNNSAYRTDLQKNKKTLKAMEDRIKEKEEKIRELGDSEEKFKKCNKKLSANCEILEQKVSALNVQNILLSEMNETFTQTNSETLKRLQVTEFESENIKNEFDKTKSELTSLKKKLSKANKKIVSKEVDLKNLRQDNELTQDKLIEVNQELGVLKMKYCQLSKDIEEKIGEISYLKRENAGLSRIIENLQDRYTKSERQNKLQRTKYEELYLENQKVNEVVSKSNKIFNGLLLKNHNGDNILETGIEAKKACLKPLKINVPHNKEILAQ</sequence>
<evidence type="ECO:0000313" key="2">
    <source>
        <dbReference type="EMBL" id="EDO15690.1"/>
    </source>
</evidence>
<dbReference type="EMBL" id="DS480449">
    <property type="protein sequence ID" value="EDO15690.1"/>
    <property type="molecule type" value="Genomic_DNA"/>
</dbReference>
<dbReference type="OMA" id="ITHETNR"/>
<reference evidence="2 3" key="1">
    <citation type="journal article" date="2007" name="Proc. Natl. Acad. Sci. U.S.A.">
        <title>Independent sorting-out of thousands of duplicated gene pairs in two yeast species descended from a whole-genome duplication.</title>
        <authorList>
            <person name="Scannell D.R."/>
            <person name="Frank A.C."/>
            <person name="Conant G.C."/>
            <person name="Byrne K.P."/>
            <person name="Woolfit M."/>
            <person name="Wolfe K.H."/>
        </authorList>
    </citation>
    <scope>NUCLEOTIDE SEQUENCE [LARGE SCALE GENOMIC DNA]</scope>
    <source>
        <strain evidence="3">ATCC 22028 / DSM 70294 / BCRC 21397 / CBS 2163 / NBRC 10782 / NRRL Y-8283 / UCD 57-17</strain>
    </source>
</reference>
<dbReference type="InParanoid" id="A7TPZ2"/>
<evidence type="ECO:0000313" key="3">
    <source>
        <dbReference type="Proteomes" id="UP000000267"/>
    </source>
</evidence>
<evidence type="ECO:0000256" key="1">
    <source>
        <dbReference type="SAM" id="Coils"/>
    </source>
</evidence>
<accession>A7TPZ2</accession>
<dbReference type="AlphaFoldDB" id="A7TPZ2"/>
<gene>
    <name evidence="2" type="ORF">Kpol_1008p29</name>
</gene>
<proteinExistence type="predicted"/>
<dbReference type="Proteomes" id="UP000000267">
    <property type="component" value="Unassembled WGS sequence"/>
</dbReference>
<keyword evidence="1" id="KW-0175">Coiled coil</keyword>
<dbReference type="RefSeq" id="XP_001643548.1">
    <property type="nucleotide sequence ID" value="XM_001643498.1"/>
</dbReference>
<dbReference type="KEGG" id="vpo:Kpol_1008p29"/>
<keyword evidence="3" id="KW-1185">Reference proteome</keyword>
<feature type="coiled-coil region" evidence="1">
    <location>
        <begin position="224"/>
        <end position="335"/>
    </location>
</feature>